<dbReference type="EMBL" id="JBGMDY010000008">
    <property type="protein sequence ID" value="KAL2326427.1"/>
    <property type="molecule type" value="Genomic_DNA"/>
</dbReference>
<dbReference type="AlphaFoldDB" id="A0ABD1LSC5"/>
<evidence type="ECO:0000313" key="3">
    <source>
        <dbReference type="Proteomes" id="UP001603857"/>
    </source>
</evidence>
<name>A0ABD1LSC5_9FABA</name>
<feature type="compositionally biased region" description="Basic residues" evidence="1">
    <location>
        <begin position="130"/>
        <end position="142"/>
    </location>
</feature>
<accession>A0ABD1LSC5</accession>
<evidence type="ECO:0000313" key="2">
    <source>
        <dbReference type="EMBL" id="KAL2326427.1"/>
    </source>
</evidence>
<gene>
    <name evidence="2" type="ORF">Fmac_025485</name>
</gene>
<keyword evidence="3" id="KW-1185">Reference proteome</keyword>
<dbReference type="Proteomes" id="UP001603857">
    <property type="component" value="Unassembled WGS sequence"/>
</dbReference>
<protein>
    <submittedName>
        <fullName evidence="2">Uncharacterized protein</fullName>
    </submittedName>
</protein>
<comment type="caution">
    <text evidence="2">The sequence shown here is derived from an EMBL/GenBank/DDBJ whole genome shotgun (WGS) entry which is preliminary data.</text>
</comment>
<evidence type="ECO:0000256" key="1">
    <source>
        <dbReference type="SAM" id="MobiDB-lite"/>
    </source>
</evidence>
<reference evidence="2 3" key="1">
    <citation type="submission" date="2024-08" db="EMBL/GenBank/DDBJ databases">
        <title>Insights into the chromosomal genome structure of Flemingia macrophylla.</title>
        <authorList>
            <person name="Ding Y."/>
            <person name="Zhao Y."/>
            <person name="Bi W."/>
            <person name="Wu M."/>
            <person name="Zhao G."/>
            <person name="Gong Y."/>
            <person name="Li W."/>
            <person name="Zhang P."/>
        </authorList>
    </citation>
    <scope>NUCLEOTIDE SEQUENCE [LARGE SCALE GENOMIC DNA]</scope>
    <source>
        <strain evidence="2">DYQJB</strain>
        <tissue evidence="2">Leaf</tissue>
    </source>
</reference>
<proteinExistence type="predicted"/>
<sequence length="142" mass="16176">METKFETVANAVRRSIKYSISLNTVEALVVANGESPQKEVYNSIYGQNNLDVVPSPNYFNPPRVLRFSSGHSYCVMTTLWNKGPLTLLRFTESMSQEAKVTEVTATRARELMGTKREEEAVGEGENTSSKGKRRERRRIWNR</sequence>
<organism evidence="2 3">
    <name type="scientific">Flemingia macrophylla</name>
    <dbReference type="NCBI Taxonomy" id="520843"/>
    <lineage>
        <taxon>Eukaryota</taxon>
        <taxon>Viridiplantae</taxon>
        <taxon>Streptophyta</taxon>
        <taxon>Embryophyta</taxon>
        <taxon>Tracheophyta</taxon>
        <taxon>Spermatophyta</taxon>
        <taxon>Magnoliopsida</taxon>
        <taxon>eudicotyledons</taxon>
        <taxon>Gunneridae</taxon>
        <taxon>Pentapetalae</taxon>
        <taxon>rosids</taxon>
        <taxon>fabids</taxon>
        <taxon>Fabales</taxon>
        <taxon>Fabaceae</taxon>
        <taxon>Papilionoideae</taxon>
        <taxon>50 kb inversion clade</taxon>
        <taxon>NPAAA clade</taxon>
        <taxon>indigoferoid/millettioid clade</taxon>
        <taxon>Phaseoleae</taxon>
        <taxon>Flemingia</taxon>
    </lineage>
</organism>
<feature type="region of interest" description="Disordered" evidence="1">
    <location>
        <begin position="111"/>
        <end position="142"/>
    </location>
</feature>